<dbReference type="Gene3D" id="1.25.40.240">
    <property type="entry name" value="Ku, C-terminal domain"/>
    <property type="match status" value="1"/>
</dbReference>
<keyword evidence="7" id="KW-0547">Nucleotide-binding</keyword>
<comment type="caution">
    <text evidence="20">The sequence shown here is derived from an EMBL/GenBank/DDBJ whole genome shotgun (WGS) entry which is preliminary data.</text>
</comment>
<evidence type="ECO:0000256" key="12">
    <source>
        <dbReference type="ARBA" id="ARBA00022895"/>
    </source>
</evidence>
<dbReference type="Pfam" id="PF02735">
    <property type="entry name" value="Ku"/>
    <property type="match status" value="1"/>
</dbReference>
<evidence type="ECO:0000256" key="13">
    <source>
        <dbReference type="ARBA" id="ARBA00023125"/>
    </source>
</evidence>
<keyword evidence="10" id="KW-0347">Helicase</keyword>
<dbReference type="FunFam" id="1.10.1600.10:FF:000002">
    <property type="entry name" value="X-ray repair cross-complementing protein 5"/>
    <property type="match status" value="1"/>
</dbReference>
<accession>A0A8H5AXB0</accession>
<dbReference type="GO" id="GO:0003684">
    <property type="term" value="F:damaged DNA binding"/>
    <property type="evidence" value="ECO:0007669"/>
    <property type="project" value="InterPro"/>
</dbReference>
<dbReference type="SMART" id="SM00559">
    <property type="entry name" value="Ku78"/>
    <property type="match status" value="1"/>
</dbReference>
<feature type="compositionally biased region" description="Acidic residues" evidence="18">
    <location>
        <begin position="299"/>
        <end position="309"/>
    </location>
</feature>
<dbReference type="CDD" id="cd00873">
    <property type="entry name" value="KU80"/>
    <property type="match status" value="1"/>
</dbReference>
<dbReference type="PROSITE" id="PS50234">
    <property type="entry name" value="VWFA"/>
    <property type="match status" value="1"/>
</dbReference>
<evidence type="ECO:0000256" key="8">
    <source>
        <dbReference type="ARBA" id="ARBA00022763"/>
    </source>
</evidence>
<keyword evidence="11" id="KW-0067">ATP-binding</keyword>
<evidence type="ECO:0000256" key="6">
    <source>
        <dbReference type="ARBA" id="ARBA00022454"/>
    </source>
</evidence>
<evidence type="ECO:0000256" key="7">
    <source>
        <dbReference type="ARBA" id="ARBA00022741"/>
    </source>
</evidence>
<organism evidence="20 21">
    <name type="scientific">Psilocybe cf. subviscida</name>
    <dbReference type="NCBI Taxonomy" id="2480587"/>
    <lineage>
        <taxon>Eukaryota</taxon>
        <taxon>Fungi</taxon>
        <taxon>Dikarya</taxon>
        <taxon>Basidiomycota</taxon>
        <taxon>Agaricomycotina</taxon>
        <taxon>Agaricomycetes</taxon>
        <taxon>Agaricomycetidae</taxon>
        <taxon>Agaricales</taxon>
        <taxon>Agaricineae</taxon>
        <taxon>Strophariaceae</taxon>
        <taxon>Psilocybe</taxon>
    </lineage>
</organism>
<dbReference type="EMBL" id="JAACJJ010000056">
    <property type="protein sequence ID" value="KAF5311872.1"/>
    <property type="molecule type" value="Genomic_DNA"/>
</dbReference>
<gene>
    <name evidence="20" type="ORF">D9619_003305</name>
</gene>
<keyword evidence="9" id="KW-0378">Hydrolase</keyword>
<dbReference type="GO" id="GO:0006303">
    <property type="term" value="P:double-strand break repair via nonhomologous end joining"/>
    <property type="evidence" value="ECO:0007669"/>
    <property type="project" value="InterPro"/>
</dbReference>
<feature type="compositionally biased region" description="Acidic residues" evidence="18">
    <location>
        <begin position="336"/>
        <end position="345"/>
    </location>
</feature>
<keyword evidence="15" id="KW-0234">DNA repair</keyword>
<dbReference type="GO" id="GO:0003678">
    <property type="term" value="F:DNA helicase activity"/>
    <property type="evidence" value="ECO:0007669"/>
    <property type="project" value="UniProtKB-EC"/>
</dbReference>
<evidence type="ECO:0000313" key="21">
    <source>
        <dbReference type="Proteomes" id="UP000567179"/>
    </source>
</evidence>
<keyword evidence="21" id="KW-1185">Reference proteome</keyword>
<feature type="domain" description="VWFA" evidence="19">
    <location>
        <begin position="11"/>
        <end position="227"/>
    </location>
</feature>
<keyword evidence="6" id="KW-0158">Chromosome</keyword>
<dbReference type="Pfam" id="PF03731">
    <property type="entry name" value="Ku_N"/>
    <property type="match status" value="1"/>
</dbReference>
<dbReference type="Gene3D" id="2.40.290.10">
    <property type="match status" value="1"/>
</dbReference>
<proteinExistence type="inferred from homology"/>
<dbReference type="GO" id="GO:0005524">
    <property type="term" value="F:ATP binding"/>
    <property type="evidence" value="ECO:0007669"/>
    <property type="project" value="UniProtKB-KW"/>
</dbReference>
<comment type="subcellular location">
    <subcellularLocation>
        <location evidence="2">Chromosome</location>
        <location evidence="2">Telomere</location>
    </subcellularLocation>
    <subcellularLocation>
        <location evidence="1">Nucleus</location>
    </subcellularLocation>
</comment>
<dbReference type="SUPFAM" id="SSF101420">
    <property type="entry name" value="C-terminal domain of Ku80"/>
    <property type="match status" value="1"/>
</dbReference>
<protein>
    <recommendedName>
        <fullName evidence="5">ATP-dependent DNA helicase II subunit 2</fullName>
        <ecNumber evidence="4">3.6.4.12</ecNumber>
    </recommendedName>
    <alternativeName>
        <fullName evidence="17">ATP-dependent DNA helicase II subunit Ku80</fullName>
    </alternativeName>
</protein>
<dbReference type="GO" id="GO:0003690">
    <property type="term" value="F:double-stranded DNA binding"/>
    <property type="evidence" value="ECO:0007669"/>
    <property type="project" value="TreeGrafter"/>
</dbReference>
<dbReference type="GO" id="GO:0000723">
    <property type="term" value="P:telomere maintenance"/>
    <property type="evidence" value="ECO:0007669"/>
    <property type="project" value="InterPro"/>
</dbReference>
<feature type="region of interest" description="Disordered" evidence="18">
    <location>
        <begin position="277"/>
        <end position="313"/>
    </location>
</feature>
<evidence type="ECO:0000256" key="4">
    <source>
        <dbReference type="ARBA" id="ARBA00012551"/>
    </source>
</evidence>
<dbReference type="SUPFAM" id="SSF100939">
    <property type="entry name" value="SPOC domain-like"/>
    <property type="match status" value="1"/>
</dbReference>
<dbReference type="GO" id="GO:0042162">
    <property type="term" value="F:telomeric DNA binding"/>
    <property type="evidence" value="ECO:0007669"/>
    <property type="project" value="InterPro"/>
</dbReference>
<feature type="compositionally biased region" description="Acidic residues" evidence="18">
    <location>
        <begin position="666"/>
        <end position="681"/>
    </location>
</feature>
<keyword evidence="14" id="KW-0233">DNA recombination</keyword>
<dbReference type="PANTHER" id="PTHR12604">
    <property type="entry name" value="KU AUTOANTIGEN DNA HELICASE"/>
    <property type="match status" value="1"/>
</dbReference>
<feature type="region of interest" description="Disordered" evidence="18">
    <location>
        <begin position="331"/>
        <end position="366"/>
    </location>
</feature>
<dbReference type="InterPro" id="IPR036465">
    <property type="entry name" value="vWFA_dom_sf"/>
</dbReference>
<dbReference type="Pfam" id="PF08785">
    <property type="entry name" value="Ku_PK_bind"/>
    <property type="match status" value="1"/>
</dbReference>
<name>A0A8H5AXB0_9AGAR</name>
<keyword evidence="16" id="KW-0539">Nucleus</keyword>
<evidence type="ECO:0000256" key="14">
    <source>
        <dbReference type="ARBA" id="ARBA00023172"/>
    </source>
</evidence>
<dbReference type="GO" id="GO:0043564">
    <property type="term" value="C:Ku70:Ku80 complex"/>
    <property type="evidence" value="ECO:0007669"/>
    <property type="project" value="InterPro"/>
</dbReference>
<evidence type="ECO:0000313" key="20">
    <source>
        <dbReference type="EMBL" id="KAF5311872.1"/>
    </source>
</evidence>
<evidence type="ECO:0000256" key="1">
    <source>
        <dbReference type="ARBA" id="ARBA00004123"/>
    </source>
</evidence>
<dbReference type="Gene3D" id="3.40.50.410">
    <property type="entry name" value="von Willebrand factor, type A domain"/>
    <property type="match status" value="1"/>
</dbReference>
<dbReference type="InterPro" id="IPR016194">
    <property type="entry name" value="SPOC-like_C_dom_sf"/>
</dbReference>
<dbReference type="InterPro" id="IPR005161">
    <property type="entry name" value="Ku_N"/>
</dbReference>
<keyword evidence="12" id="KW-0779">Telomere</keyword>
<dbReference type="SUPFAM" id="SSF53300">
    <property type="entry name" value="vWA-like"/>
    <property type="match status" value="1"/>
</dbReference>
<reference evidence="20 21" key="1">
    <citation type="journal article" date="2020" name="ISME J.">
        <title>Uncovering the hidden diversity of litter-decomposition mechanisms in mushroom-forming fungi.</title>
        <authorList>
            <person name="Floudas D."/>
            <person name="Bentzer J."/>
            <person name="Ahren D."/>
            <person name="Johansson T."/>
            <person name="Persson P."/>
            <person name="Tunlid A."/>
        </authorList>
    </citation>
    <scope>NUCLEOTIDE SEQUENCE [LARGE SCALE GENOMIC DNA]</scope>
    <source>
        <strain evidence="20 21">CBS 101986</strain>
    </source>
</reference>
<dbReference type="AlphaFoldDB" id="A0A8H5AXB0"/>
<dbReference type="EC" id="3.6.4.12" evidence="4"/>
<dbReference type="Gene3D" id="1.10.1600.10">
    <property type="match status" value="1"/>
</dbReference>
<evidence type="ECO:0000256" key="11">
    <source>
        <dbReference type="ARBA" id="ARBA00022840"/>
    </source>
</evidence>
<dbReference type="InterPro" id="IPR036494">
    <property type="entry name" value="Ku_C_sf"/>
</dbReference>
<evidence type="ECO:0000259" key="19">
    <source>
        <dbReference type="PROSITE" id="PS50234"/>
    </source>
</evidence>
<evidence type="ECO:0000256" key="18">
    <source>
        <dbReference type="SAM" id="MobiDB-lite"/>
    </source>
</evidence>
<dbReference type="InterPro" id="IPR024193">
    <property type="entry name" value="Ku80"/>
</dbReference>
<dbReference type="FunFam" id="3.40.50.410:FF:000073">
    <property type="entry name" value="ATP-dependent DNA helicase II subunit 2"/>
    <property type="match status" value="1"/>
</dbReference>
<keyword evidence="8" id="KW-0227">DNA damage</keyword>
<keyword evidence="13" id="KW-0238">DNA-binding</keyword>
<dbReference type="Proteomes" id="UP000567179">
    <property type="component" value="Unassembled WGS sequence"/>
</dbReference>
<evidence type="ECO:0000256" key="5">
    <source>
        <dbReference type="ARBA" id="ARBA00021792"/>
    </source>
</evidence>
<evidence type="ECO:0000256" key="2">
    <source>
        <dbReference type="ARBA" id="ARBA00004574"/>
    </source>
</evidence>
<feature type="region of interest" description="Disordered" evidence="18">
    <location>
        <begin position="651"/>
        <end position="725"/>
    </location>
</feature>
<sequence>MATPQRAGYTVTMFVIDISPSMGTVTTVNVLQADGEVHQLEMTHLQRAIQFVKLKIQDLIYYDRKTDQCGVILVGSEETNNIVNAANDGYDHILEYIPIAKPNAATLAKLDAIEPSTTTGDPIDGLVVALETQQKALGTKSWTRKVYLVTDAESPMEFEDWEAIVKRMNDHSVSLVVVGVDFDDEEFNYTEPNKNKIKRVNEKFYRSMIAGMEKGYVGNLESAIEEVSTPESKLTKSAMMISTLRIGDVQGNPDEAVEIDIRVSKATSAAKPKSWKKFGVRTKVKKPEEQAQTQQPMKEDEEEEVDETEYYGQGEDKQIAYIQLSNKTQYIVDPNPSDEEEEDAEGDVRMKTEDDDDVSTLLGKTPAPGKQAAFKVEKEETVRGYKYGTTYVPAPEEFKKLPTVKGFDICGFFPAKNFRRELCMGEVSYIWGNPKAPHEQVKLSAIVKAMKKDRDLMAIARYVSLDGRPPKMGVLMPCEFENVDCLLFNVMPFADDVRKYTFASLDHLVNKKGEAVTEHPYLPTDKQLEAMDKFVDGMDLMDVGEKDEDGNRTAWYNPQLAYNPALHRIKQAQYHSAVVPDIPTNPLPPPHAELIKFFEPPKRALKRAREAIEECKEVFNVRQVPPRPKRAKKEEHMHDTADDEDELLLEAKGPSQKPKATKEATEADDSATEDDVSDYEDLLSAKKHAKARTPPPQAGSSRQGALPTPGRSASPDGGRAPGRIISNAHPLKDFRKNIAQGDIVSKAVEDLAAVVTEVVGRPFASRRVAEMVECMTELRKTCLEEDEIDAWNDFLAKLKEQCLSKRGNAEFWQEVKKQGTDLTLISMQEAQRLGGVSKISENEAIGFVA</sequence>
<evidence type="ECO:0000256" key="3">
    <source>
        <dbReference type="ARBA" id="ARBA00007726"/>
    </source>
</evidence>
<dbReference type="PANTHER" id="PTHR12604:SF4">
    <property type="entry name" value="X-RAY REPAIR CROSS-COMPLEMENTING PROTEIN 5"/>
    <property type="match status" value="1"/>
</dbReference>
<dbReference type="GO" id="GO:0016787">
    <property type="term" value="F:hydrolase activity"/>
    <property type="evidence" value="ECO:0007669"/>
    <property type="project" value="UniProtKB-KW"/>
</dbReference>
<dbReference type="GO" id="GO:0000781">
    <property type="term" value="C:chromosome, telomeric region"/>
    <property type="evidence" value="ECO:0007669"/>
    <property type="project" value="UniProtKB-SubCell"/>
</dbReference>
<dbReference type="InterPro" id="IPR006164">
    <property type="entry name" value="DNA_bd_Ku70/Ku80"/>
</dbReference>
<evidence type="ECO:0000256" key="16">
    <source>
        <dbReference type="ARBA" id="ARBA00023242"/>
    </source>
</evidence>
<evidence type="ECO:0000256" key="10">
    <source>
        <dbReference type="ARBA" id="ARBA00022806"/>
    </source>
</evidence>
<evidence type="ECO:0000256" key="17">
    <source>
        <dbReference type="ARBA" id="ARBA00031847"/>
    </source>
</evidence>
<dbReference type="InterPro" id="IPR002035">
    <property type="entry name" value="VWF_A"/>
</dbReference>
<evidence type="ECO:0000256" key="15">
    <source>
        <dbReference type="ARBA" id="ARBA00023204"/>
    </source>
</evidence>
<dbReference type="InterPro" id="IPR014893">
    <property type="entry name" value="Ku_PK_bind"/>
</dbReference>
<evidence type="ECO:0000256" key="9">
    <source>
        <dbReference type="ARBA" id="ARBA00022801"/>
    </source>
</evidence>
<dbReference type="GO" id="GO:0006310">
    <property type="term" value="P:DNA recombination"/>
    <property type="evidence" value="ECO:0007669"/>
    <property type="project" value="UniProtKB-KW"/>
</dbReference>
<dbReference type="OrthoDB" id="30826at2759"/>
<comment type="similarity">
    <text evidence="3">Belongs to the ku80 family.</text>
</comment>